<dbReference type="PANTHER" id="PTHR31272">
    <property type="entry name" value="CYTOCHROME C-TYPE BIOGENESIS PROTEIN HI_1454-RELATED"/>
    <property type="match status" value="1"/>
</dbReference>
<reference evidence="8" key="1">
    <citation type="journal article" date="2014" name="Gene">
        <title>Genome-guided analysis of transformation efficiency and carbon dioxide assimilation by Moorella thermoacetica Y72.</title>
        <authorList>
            <person name="Tsukahara K."/>
            <person name="Kita A."/>
            <person name="Nakashimada Y."/>
            <person name="Hoshino T."/>
            <person name="Murakami K."/>
        </authorList>
    </citation>
    <scope>NUCLEOTIDE SEQUENCE [LARGE SCALE GENOMIC DNA]</scope>
    <source>
        <strain evidence="8">Y72</strain>
    </source>
</reference>
<dbReference type="Pfam" id="PF02683">
    <property type="entry name" value="DsbD_TM"/>
    <property type="match status" value="1"/>
</dbReference>
<evidence type="ECO:0000256" key="5">
    <source>
        <dbReference type="ARBA" id="ARBA00023136"/>
    </source>
</evidence>
<evidence type="ECO:0000313" key="8">
    <source>
        <dbReference type="EMBL" id="GAF24969.1"/>
    </source>
</evidence>
<feature type="transmembrane region" description="Helical" evidence="6">
    <location>
        <begin position="133"/>
        <end position="157"/>
    </location>
</feature>
<keyword evidence="5 6" id="KW-0472">Membrane</keyword>
<evidence type="ECO:0000256" key="3">
    <source>
        <dbReference type="ARBA" id="ARBA00022692"/>
    </source>
</evidence>
<evidence type="ECO:0000256" key="1">
    <source>
        <dbReference type="ARBA" id="ARBA00004141"/>
    </source>
</evidence>
<feature type="transmembrane region" description="Helical" evidence="6">
    <location>
        <begin position="58"/>
        <end position="83"/>
    </location>
</feature>
<keyword evidence="4 6" id="KW-1133">Transmembrane helix</keyword>
<dbReference type="GO" id="GO:0017004">
    <property type="term" value="P:cytochrome complex assembly"/>
    <property type="evidence" value="ECO:0007669"/>
    <property type="project" value="InterPro"/>
</dbReference>
<gene>
    <name evidence="8" type="ORF">MTY_0297</name>
</gene>
<dbReference type="PANTHER" id="PTHR31272:SF4">
    <property type="entry name" value="CYTOCHROME C-TYPE BIOGENESIS PROTEIN HI_1454-RELATED"/>
    <property type="match status" value="1"/>
</dbReference>
<evidence type="ECO:0000256" key="2">
    <source>
        <dbReference type="ARBA" id="ARBA00006143"/>
    </source>
</evidence>
<organism evidence="8">
    <name type="scientific">Moorella thermoacetica Y72</name>
    <dbReference type="NCBI Taxonomy" id="1325331"/>
    <lineage>
        <taxon>Bacteria</taxon>
        <taxon>Bacillati</taxon>
        <taxon>Bacillota</taxon>
        <taxon>Clostridia</taxon>
        <taxon>Neomoorellales</taxon>
        <taxon>Neomoorellaceae</taxon>
        <taxon>Neomoorella</taxon>
    </lineage>
</organism>
<name>A0A0S6UBU1_NEOTH</name>
<sequence length="230" mass="24288">MFPVVDVSLVIAFGAGLLSFFSPCIIPLLPAYFTYLGGSAVASGQVQDLGRSFLAGRAALFTAGFALIFILLGASAGGLGYVLQAYRPVLNRLGGILIIIFGMQVAGIGRIPFLAREKKWELRPRTPGAAASFLLGMAFAAGWTPCIGPVLGSILIYAGSQATLLRGMLLLAVYSLGLAVPFLLAALFLGPVLYSLRKFSRYLPQISLISGIILVVMGVLVFLGRLNTFI</sequence>
<evidence type="ECO:0000256" key="4">
    <source>
        <dbReference type="ARBA" id="ARBA00022989"/>
    </source>
</evidence>
<evidence type="ECO:0000259" key="7">
    <source>
        <dbReference type="Pfam" id="PF02683"/>
    </source>
</evidence>
<keyword evidence="3 6" id="KW-0812">Transmembrane</keyword>
<feature type="transmembrane region" description="Helical" evidence="6">
    <location>
        <begin position="169"/>
        <end position="190"/>
    </location>
</feature>
<proteinExistence type="inferred from homology"/>
<dbReference type="Proteomes" id="UP000063718">
    <property type="component" value="Unassembled WGS sequence"/>
</dbReference>
<accession>A0A0S6UBU1</accession>
<feature type="transmembrane region" description="Helical" evidence="6">
    <location>
        <begin position="202"/>
        <end position="223"/>
    </location>
</feature>
<evidence type="ECO:0000256" key="6">
    <source>
        <dbReference type="SAM" id="Phobius"/>
    </source>
</evidence>
<comment type="subcellular location">
    <subcellularLocation>
        <location evidence="1">Membrane</location>
        <topology evidence="1">Multi-pass membrane protein</topology>
    </subcellularLocation>
</comment>
<dbReference type="InterPro" id="IPR003834">
    <property type="entry name" value="Cyt_c_assmbl_TM_dom"/>
</dbReference>
<dbReference type="EMBL" id="DF238840">
    <property type="protein sequence ID" value="GAF24969.1"/>
    <property type="molecule type" value="Genomic_DNA"/>
</dbReference>
<dbReference type="AlphaFoldDB" id="A0A0S6UBU1"/>
<feature type="transmembrane region" description="Helical" evidence="6">
    <location>
        <begin position="95"/>
        <end position="113"/>
    </location>
</feature>
<dbReference type="GO" id="GO:0016020">
    <property type="term" value="C:membrane"/>
    <property type="evidence" value="ECO:0007669"/>
    <property type="project" value="UniProtKB-SubCell"/>
</dbReference>
<dbReference type="InterPro" id="IPR051790">
    <property type="entry name" value="Cytochrome_c-biogenesis_DsbD"/>
</dbReference>
<feature type="domain" description="Cytochrome C biogenesis protein transmembrane" evidence="7">
    <location>
        <begin position="8"/>
        <end position="220"/>
    </location>
</feature>
<protein>
    <submittedName>
        <fullName evidence="8">Cytochrome c biogenesis protein</fullName>
    </submittedName>
</protein>
<feature type="transmembrane region" description="Helical" evidence="6">
    <location>
        <begin position="7"/>
        <end position="29"/>
    </location>
</feature>
<comment type="similarity">
    <text evidence="2">Belongs to the DsbD family.</text>
</comment>